<comment type="caution">
    <text evidence="1">The sequence shown here is derived from an EMBL/GenBank/DDBJ whole genome shotgun (WGS) entry which is preliminary data.</text>
</comment>
<proteinExistence type="predicted"/>
<feature type="non-terminal residue" evidence="1">
    <location>
        <position position="1"/>
    </location>
</feature>
<evidence type="ECO:0000313" key="2">
    <source>
        <dbReference type="Proteomes" id="UP001328107"/>
    </source>
</evidence>
<dbReference type="EMBL" id="BTRK01000004">
    <property type="protein sequence ID" value="GMR47011.1"/>
    <property type="molecule type" value="Genomic_DNA"/>
</dbReference>
<name>A0AAN5I0N9_9BILA</name>
<protein>
    <submittedName>
        <fullName evidence="1">Uncharacterized protein</fullName>
    </submittedName>
</protein>
<evidence type="ECO:0000313" key="1">
    <source>
        <dbReference type="EMBL" id="GMR47011.1"/>
    </source>
</evidence>
<accession>A0AAN5I0N9</accession>
<dbReference type="Proteomes" id="UP001328107">
    <property type="component" value="Unassembled WGS sequence"/>
</dbReference>
<sequence length="102" mass="11747">HFCPQCSSWYPRGRGWRPPAIRNSLATSYRRSSTTRRMKEESSKAADWQIWMQTFRTEIREINLNLQVTVVACSLANVPLALTALPYLRSDKEFFHAASATI</sequence>
<reference evidence="2" key="1">
    <citation type="submission" date="2022-10" db="EMBL/GenBank/DDBJ databases">
        <title>Genome assembly of Pristionchus species.</title>
        <authorList>
            <person name="Yoshida K."/>
            <person name="Sommer R.J."/>
        </authorList>
    </citation>
    <scope>NUCLEOTIDE SEQUENCE [LARGE SCALE GENOMIC DNA]</scope>
    <source>
        <strain evidence="2">RS5460</strain>
    </source>
</reference>
<organism evidence="1 2">
    <name type="scientific">Pristionchus mayeri</name>
    <dbReference type="NCBI Taxonomy" id="1317129"/>
    <lineage>
        <taxon>Eukaryota</taxon>
        <taxon>Metazoa</taxon>
        <taxon>Ecdysozoa</taxon>
        <taxon>Nematoda</taxon>
        <taxon>Chromadorea</taxon>
        <taxon>Rhabditida</taxon>
        <taxon>Rhabditina</taxon>
        <taxon>Diplogasteromorpha</taxon>
        <taxon>Diplogasteroidea</taxon>
        <taxon>Neodiplogasteridae</taxon>
        <taxon>Pristionchus</taxon>
    </lineage>
</organism>
<gene>
    <name evidence="1" type="ORF">PMAYCL1PPCAC_17206</name>
</gene>
<keyword evidence="2" id="KW-1185">Reference proteome</keyword>
<dbReference type="AlphaFoldDB" id="A0AAN5I0N9"/>